<accession>A0A366JTE8</accession>
<evidence type="ECO:0000313" key="2">
    <source>
        <dbReference type="Proteomes" id="UP000252731"/>
    </source>
</evidence>
<dbReference type="EMBL" id="QNSF01000007">
    <property type="protein sequence ID" value="RBP92241.1"/>
    <property type="molecule type" value="Genomic_DNA"/>
</dbReference>
<dbReference type="AlphaFoldDB" id="A0A366JTE8"/>
<sequence>MNCVEYDTHFAVLRAVRLSLLELEESKGNKREANSP</sequence>
<organism evidence="1 2">
    <name type="scientific">Cytobacillus firmus</name>
    <name type="common">Bacillus firmus</name>
    <dbReference type="NCBI Taxonomy" id="1399"/>
    <lineage>
        <taxon>Bacteria</taxon>
        <taxon>Bacillati</taxon>
        <taxon>Bacillota</taxon>
        <taxon>Bacilli</taxon>
        <taxon>Bacillales</taxon>
        <taxon>Bacillaceae</taxon>
        <taxon>Cytobacillus</taxon>
    </lineage>
</organism>
<dbReference type="Proteomes" id="UP000252731">
    <property type="component" value="Unassembled WGS sequence"/>
</dbReference>
<protein>
    <submittedName>
        <fullName evidence="1">Uncharacterized protein</fullName>
    </submittedName>
</protein>
<keyword evidence="2" id="KW-1185">Reference proteome</keyword>
<gene>
    <name evidence="1" type="ORF">DFO70_107172</name>
</gene>
<comment type="caution">
    <text evidence="1">The sequence shown here is derived from an EMBL/GenBank/DDBJ whole genome shotgun (WGS) entry which is preliminary data.</text>
</comment>
<evidence type="ECO:0000313" key="1">
    <source>
        <dbReference type="EMBL" id="RBP92241.1"/>
    </source>
</evidence>
<reference evidence="1 2" key="1">
    <citation type="submission" date="2018-06" db="EMBL/GenBank/DDBJ databases">
        <title>Freshwater and sediment microbial communities from various areas in North America, analyzing microbe dynamics in response to fracking.</title>
        <authorList>
            <person name="Lamendella R."/>
        </authorList>
    </citation>
    <scope>NUCLEOTIDE SEQUENCE [LARGE SCALE GENOMIC DNA]</scope>
    <source>
        <strain evidence="1 2">14_TX</strain>
    </source>
</reference>
<name>A0A366JTE8_CYTFI</name>
<proteinExistence type="predicted"/>